<dbReference type="Proteomes" id="UP000827626">
    <property type="component" value="Segment"/>
</dbReference>
<organism evidence="1 2">
    <name type="scientific">Hafnia phage vB_HpaM_SarahDanielle</name>
    <dbReference type="NCBI Taxonomy" id="2836113"/>
    <lineage>
        <taxon>Viruses</taxon>
        <taxon>Duplodnaviria</taxon>
        <taxon>Heunggongvirae</taxon>
        <taxon>Uroviricota</taxon>
        <taxon>Caudoviricetes</taxon>
        <taxon>Andersonviridae</taxon>
        <taxon>Andersonviridae incertae sedis</taxon>
        <taxon>Daniellevirus</taxon>
        <taxon>Daniellevirus danielle</taxon>
    </lineage>
</organism>
<protein>
    <submittedName>
        <fullName evidence="1">Uncharacterized protein</fullName>
    </submittedName>
</protein>
<evidence type="ECO:0000313" key="2">
    <source>
        <dbReference type="Proteomes" id="UP000827626"/>
    </source>
</evidence>
<name>A0AAE7WA44_9CAUD</name>
<evidence type="ECO:0000313" key="1">
    <source>
        <dbReference type="EMBL" id="QYA57490.1"/>
    </source>
</evidence>
<proteinExistence type="predicted"/>
<gene>
    <name evidence="1" type="ORF">SARAHDANIELLE_62</name>
</gene>
<dbReference type="EMBL" id="MW749010">
    <property type="protein sequence ID" value="QYA57490.1"/>
    <property type="molecule type" value="Genomic_DNA"/>
</dbReference>
<accession>A0AAE7WA44</accession>
<sequence length="140" mass="16278">MYHIENNKRKEKMKNVNIDSTVIVSVDVNFKKLHNTVAFKYGENMTAIYRLQDILKGMFLPFLLGDIDAINAELEEMEPSKPLTEDKAKEAFETMEAMAQLEGSKFKHVETTLRELMEMFFQPDNEDLENFIESHSSTIH</sequence>
<keyword evidence="2" id="KW-1185">Reference proteome</keyword>
<reference evidence="1" key="1">
    <citation type="submission" date="2021-03" db="EMBL/GenBank/DDBJ databases">
        <authorList>
            <person name="Thompson D.W."/>
            <person name="Brown H.M.F."/>
            <person name="Thompson S.D."/>
            <person name="Grose J.H."/>
        </authorList>
    </citation>
    <scope>NUCLEOTIDE SEQUENCE</scope>
</reference>